<keyword evidence="6" id="KW-1185">Reference proteome</keyword>
<dbReference type="InterPro" id="IPR038261">
    <property type="entry name" value="GPP34-like_sf"/>
</dbReference>
<evidence type="ECO:0000256" key="2">
    <source>
        <dbReference type="ARBA" id="ARBA00023034"/>
    </source>
</evidence>
<protein>
    <submittedName>
        <fullName evidence="5">Golgi phosphoprotein 3 (GPP34)</fullName>
    </submittedName>
</protein>
<gene>
    <name evidence="5" type="ORF">SAMN05421541_112188</name>
</gene>
<dbReference type="Gene3D" id="1.10.3630.10">
    <property type="entry name" value="yeast vps74-n-term truncation variant domain like"/>
    <property type="match status" value="1"/>
</dbReference>
<dbReference type="Proteomes" id="UP000199645">
    <property type="component" value="Unassembled WGS sequence"/>
</dbReference>
<evidence type="ECO:0000313" key="6">
    <source>
        <dbReference type="Proteomes" id="UP000199645"/>
    </source>
</evidence>
<dbReference type="OrthoDB" id="4962633at2"/>
<evidence type="ECO:0000256" key="4">
    <source>
        <dbReference type="ARBA" id="ARBA00023136"/>
    </source>
</evidence>
<dbReference type="GO" id="GO:0012505">
    <property type="term" value="C:endomembrane system"/>
    <property type="evidence" value="ECO:0007669"/>
    <property type="project" value="UniProtKB-ARBA"/>
</dbReference>
<evidence type="ECO:0000313" key="5">
    <source>
        <dbReference type="EMBL" id="SFF52921.1"/>
    </source>
</evidence>
<comment type="subcellular location">
    <subcellularLocation>
        <location evidence="1">Golgi apparatus membrane</location>
        <topology evidence="1">Peripheral membrane protein</topology>
        <orientation evidence="1">Cytoplasmic side</orientation>
    </subcellularLocation>
</comment>
<name>A0A1I2JJQ4_9ACTN</name>
<organism evidence="5 6">
    <name type="scientific">Actinoplanes philippinensis</name>
    <dbReference type="NCBI Taxonomy" id="35752"/>
    <lineage>
        <taxon>Bacteria</taxon>
        <taxon>Bacillati</taxon>
        <taxon>Actinomycetota</taxon>
        <taxon>Actinomycetes</taxon>
        <taxon>Micromonosporales</taxon>
        <taxon>Micromonosporaceae</taxon>
        <taxon>Actinoplanes</taxon>
    </lineage>
</organism>
<keyword evidence="4" id="KW-0472">Membrane</keyword>
<evidence type="ECO:0000256" key="1">
    <source>
        <dbReference type="ARBA" id="ARBA00004255"/>
    </source>
</evidence>
<dbReference type="AlphaFoldDB" id="A0A1I2JJQ4"/>
<dbReference type="InterPro" id="IPR008628">
    <property type="entry name" value="GPP34-like"/>
</dbReference>
<proteinExistence type="predicted"/>
<accession>A0A1I2JJQ4</accession>
<keyword evidence="2" id="KW-0333">Golgi apparatus</keyword>
<reference evidence="5 6" key="1">
    <citation type="submission" date="2016-10" db="EMBL/GenBank/DDBJ databases">
        <authorList>
            <person name="de Groot N.N."/>
        </authorList>
    </citation>
    <scope>NUCLEOTIDE SEQUENCE [LARGE SCALE GENOMIC DNA]</scope>
    <source>
        <strain evidence="5 6">DSM 43019</strain>
    </source>
</reference>
<dbReference type="Pfam" id="PF05719">
    <property type="entry name" value="GPP34"/>
    <property type="match status" value="1"/>
</dbReference>
<keyword evidence="3" id="KW-0446">Lipid-binding</keyword>
<dbReference type="RefSeq" id="WP_093619524.1">
    <property type="nucleotide sequence ID" value="NZ_BOMT01000067.1"/>
</dbReference>
<dbReference type="STRING" id="35752.SAMN05421541_112188"/>
<dbReference type="EMBL" id="FONV01000012">
    <property type="protein sequence ID" value="SFF52921.1"/>
    <property type="molecule type" value="Genomic_DNA"/>
</dbReference>
<evidence type="ECO:0000256" key="3">
    <source>
        <dbReference type="ARBA" id="ARBA00023121"/>
    </source>
</evidence>
<dbReference type="GO" id="GO:0005737">
    <property type="term" value="C:cytoplasm"/>
    <property type="evidence" value="ECO:0007669"/>
    <property type="project" value="UniProtKB-ARBA"/>
</dbReference>
<dbReference type="GO" id="GO:0070273">
    <property type="term" value="F:phosphatidylinositol-4-phosphate binding"/>
    <property type="evidence" value="ECO:0007669"/>
    <property type="project" value="InterPro"/>
</dbReference>
<sequence>MSEPVFRTEEIRMPLLAESLALLLLDDESGRSTVSLGHRHRAVGGAVLLDLARAGRITVTPTAPTSSSVAARQARVDVVDGGPTGDTVLDAALSGLGGRPTVGWAAENAGHRAWRPLLERLAADGAVRFEEQRVLGVLKIRTWPAADPSREQAIRAAITAALRGDPPAADSDVEAAVLIAILHGIDHVPGGDDPAVRARAAEIARSPQVAGSPADAFPGVDLLLATILLAVS</sequence>